<proteinExistence type="predicted"/>
<organism evidence="1 2">
    <name type="scientific">Lunasporangiospora selenospora</name>
    <dbReference type="NCBI Taxonomy" id="979761"/>
    <lineage>
        <taxon>Eukaryota</taxon>
        <taxon>Fungi</taxon>
        <taxon>Fungi incertae sedis</taxon>
        <taxon>Mucoromycota</taxon>
        <taxon>Mortierellomycotina</taxon>
        <taxon>Mortierellomycetes</taxon>
        <taxon>Mortierellales</taxon>
        <taxon>Mortierellaceae</taxon>
        <taxon>Lunasporangiospora</taxon>
    </lineage>
</organism>
<dbReference type="OrthoDB" id="2404335at2759"/>
<evidence type="ECO:0000313" key="1">
    <source>
        <dbReference type="EMBL" id="KAF9581586.1"/>
    </source>
</evidence>
<feature type="non-terminal residue" evidence="1">
    <location>
        <position position="289"/>
    </location>
</feature>
<evidence type="ECO:0000313" key="2">
    <source>
        <dbReference type="Proteomes" id="UP000780801"/>
    </source>
</evidence>
<comment type="caution">
    <text evidence="1">The sequence shown here is derived from an EMBL/GenBank/DDBJ whole genome shotgun (WGS) entry which is preliminary data.</text>
</comment>
<accession>A0A9P6FVR2</accession>
<dbReference type="EMBL" id="JAABOA010001421">
    <property type="protein sequence ID" value="KAF9581586.1"/>
    <property type="molecule type" value="Genomic_DNA"/>
</dbReference>
<sequence length="289" mass="33494">MMTNDQVEAEVHYDPNMDDIVSVKCGTGEPDPEILTDEIDECDFSDGVEFIPQENADAEASTDAGVLDRNFQSVHSDHLYTNTWYYPMIIKKDGKDGLWRRRYIYHKSMSFGYNNFKRDNKDNQSGKYFRMMFVQHRDFDANIRDRQHVKPGLQYQLVSERIANPATKMSSSGNWSADLIEYIITHYFNSRVEWRYTMNPKKENNTGDYYTKRIGNDNAAWIPEVGNHKFSWGGGWCTGMRLKSASSNAPGWLNTQENGDDIFSSNHFTDNYIVFADDKRVGRDFVIRG</sequence>
<reference evidence="1" key="1">
    <citation type="journal article" date="2020" name="Fungal Divers.">
        <title>Resolving the Mortierellaceae phylogeny through synthesis of multi-gene phylogenetics and phylogenomics.</title>
        <authorList>
            <person name="Vandepol N."/>
            <person name="Liber J."/>
            <person name="Desiro A."/>
            <person name="Na H."/>
            <person name="Kennedy M."/>
            <person name="Barry K."/>
            <person name="Grigoriev I.V."/>
            <person name="Miller A.N."/>
            <person name="O'Donnell K."/>
            <person name="Stajich J.E."/>
            <person name="Bonito G."/>
        </authorList>
    </citation>
    <scope>NUCLEOTIDE SEQUENCE</scope>
    <source>
        <strain evidence="1">KOD1015</strain>
    </source>
</reference>
<dbReference type="AlphaFoldDB" id="A0A9P6FVR2"/>
<keyword evidence="2" id="KW-1185">Reference proteome</keyword>
<gene>
    <name evidence="1" type="ORF">BGW38_001347</name>
</gene>
<name>A0A9P6FVR2_9FUNG</name>
<protein>
    <submittedName>
        <fullName evidence="1">Uncharacterized protein</fullName>
    </submittedName>
</protein>
<dbReference type="Proteomes" id="UP000780801">
    <property type="component" value="Unassembled WGS sequence"/>
</dbReference>